<comment type="caution">
    <text evidence="13">The sequence shown here is derived from an EMBL/GenBank/DDBJ whole genome shotgun (WGS) entry which is preliminary data.</text>
</comment>
<evidence type="ECO:0000256" key="5">
    <source>
        <dbReference type="ARBA" id="ARBA00022741"/>
    </source>
</evidence>
<dbReference type="InterPro" id="IPR011095">
    <property type="entry name" value="Dala_Dala_lig_C"/>
</dbReference>
<dbReference type="GO" id="GO:0071555">
    <property type="term" value="P:cell wall organization"/>
    <property type="evidence" value="ECO:0007669"/>
    <property type="project" value="UniProtKB-KW"/>
</dbReference>
<evidence type="ECO:0000256" key="11">
    <source>
        <dbReference type="PROSITE-ProRule" id="PRU00409"/>
    </source>
</evidence>
<dbReference type="GO" id="GO:0009252">
    <property type="term" value="P:peptidoglycan biosynthetic process"/>
    <property type="evidence" value="ECO:0007669"/>
    <property type="project" value="UniProtKB-KW"/>
</dbReference>
<keyword evidence="9" id="KW-0961">Cell wall biogenesis/degradation</keyword>
<dbReference type="PROSITE" id="PS50975">
    <property type="entry name" value="ATP_GRASP"/>
    <property type="match status" value="1"/>
</dbReference>
<reference evidence="13 14" key="1">
    <citation type="submission" date="2016-10" db="EMBL/GenBank/DDBJ databases">
        <title>Comparative genomics of Bacillus thuringiensis reveals a path to pathogens against multiple invertebrate hosts.</title>
        <authorList>
            <person name="Zheng J."/>
            <person name="Gao Q."/>
            <person name="Liu H."/>
            <person name="Peng D."/>
            <person name="Ruan L."/>
            <person name="Sun M."/>
        </authorList>
    </citation>
    <scope>NUCLEOTIDE SEQUENCE [LARGE SCALE GENOMIC DNA]</scope>
    <source>
        <strain evidence="13">BGSC 4BB1</strain>
    </source>
</reference>
<dbReference type="SUPFAM" id="SSF52440">
    <property type="entry name" value="PreATP-grasp domain"/>
    <property type="match status" value="1"/>
</dbReference>
<proteinExistence type="inferred from homology"/>
<dbReference type="SUPFAM" id="SSF56059">
    <property type="entry name" value="Glutathione synthetase ATP-binding domain-like"/>
    <property type="match status" value="1"/>
</dbReference>
<dbReference type="GO" id="GO:0005737">
    <property type="term" value="C:cytoplasm"/>
    <property type="evidence" value="ECO:0007669"/>
    <property type="project" value="UniProtKB-SubCell"/>
</dbReference>
<dbReference type="GO" id="GO:0005524">
    <property type="term" value="F:ATP binding"/>
    <property type="evidence" value="ECO:0007669"/>
    <property type="project" value="UniProtKB-UniRule"/>
</dbReference>
<dbReference type="PIRSF" id="PIRSF039102">
    <property type="entry name" value="Ddl/VanB"/>
    <property type="match status" value="1"/>
</dbReference>
<feature type="binding site" evidence="10">
    <location>
        <position position="268"/>
    </location>
    <ligand>
        <name>Mg(2+)</name>
        <dbReference type="ChEBI" id="CHEBI:18420"/>
        <label>2</label>
    </ligand>
</feature>
<keyword evidence="5 11" id="KW-0547">Nucleotide-binding</keyword>
<sequence length="306" mass="34671">MIPNSFLILAGGESSEKEISLQTGKSVYNAMQTLGWRSKLKIIHTFDEILHLNLLENPYVFLAFHGGFGENGCVQSFLSSKKFFYNGANPISSGIGINKLLTKLIASSLNIPCPKYILWNPEFEKKYSYNVVKHKLGSPFIVKPVSQGCSKGLSFVRNEHQYIQALQKASTFENQILMEEFIEGREFTVGILAGDILPMIEINHSHILFDYEAKFVSESTSYKEFSVLNSLKKYISQLSFELFKVLNIHDYGRLDFILDAHNIPHLLEINTLPGLTEKSVYPQACALKKIPYEEMIKKIIMSATIK</sequence>
<dbReference type="InterPro" id="IPR011761">
    <property type="entry name" value="ATP-grasp"/>
</dbReference>
<evidence type="ECO:0000256" key="2">
    <source>
        <dbReference type="ARBA" id="ARBA00010871"/>
    </source>
</evidence>
<feature type="binding site" evidence="10">
    <location>
        <position position="268"/>
    </location>
    <ligand>
        <name>Mg(2+)</name>
        <dbReference type="ChEBI" id="CHEBI:18420"/>
        <label>1</label>
    </ligand>
</feature>
<dbReference type="InterPro" id="IPR013815">
    <property type="entry name" value="ATP_grasp_subdomain_1"/>
</dbReference>
<feature type="domain" description="ATP-grasp" evidence="12">
    <location>
        <begin position="103"/>
        <end position="301"/>
    </location>
</feature>
<keyword evidence="10" id="KW-0460">Magnesium</keyword>
<gene>
    <name evidence="13" type="ORF">BK724_25160</name>
</gene>
<dbReference type="Proteomes" id="UP000194733">
    <property type="component" value="Unassembled WGS sequence"/>
</dbReference>
<evidence type="ECO:0000259" key="12">
    <source>
        <dbReference type="PROSITE" id="PS50975"/>
    </source>
</evidence>
<dbReference type="Gene3D" id="3.30.1490.20">
    <property type="entry name" value="ATP-grasp fold, A domain"/>
    <property type="match status" value="1"/>
</dbReference>
<dbReference type="Gene3D" id="3.30.470.20">
    <property type="entry name" value="ATP-grasp fold, B domain"/>
    <property type="match status" value="1"/>
</dbReference>
<dbReference type="InterPro" id="IPR016185">
    <property type="entry name" value="PreATP-grasp_dom_sf"/>
</dbReference>
<evidence type="ECO:0000256" key="6">
    <source>
        <dbReference type="ARBA" id="ARBA00022840"/>
    </source>
</evidence>
<evidence type="ECO:0000256" key="4">
    <source>
        <dbReference type="ARBA" id="ARBA00022598"/>
    </source>
</evidence>
<comment type="similarity">
    <text evidence="2">Belongs to the D-alanine--D-alanine ligase family.</text>
</comment>
<keyword evidence="4" id="KW-0436">Ligase</keyword>
<dbReference type="PANTHER" id="PTHR23132:SF23">
    <property type="entry name" value="D-ALANINE--D-ALANINE LIGASE B"/>
    <property type="match status" value="1"/>
</dbReference>
<accession>A0A9Q5SG75</accession>
<feature type="binding site" evidence="10">
    <location>
        <position position="255"/>
    </location>
    <ligand>
        <name>Mg(2+)</name>
        <dbReference type="ChEBI" id="CHEBI:18420"/>
        <label>1</label>
    </ligand>
</feature>
<evidence type="ECO:0000256" key="1">
    <source>
        <dbReference type="ARBA" id="ARBA00004496"/>
    </source>
</evidence>
<dbReference type="GO" id="GO:0008716">
    <property type="term" value="F:D-alanine-D-alanine ligase activity"/>
    <property type="evidence" value="ECO:0007669"/>
    <property type="project" value="InterPro"/>
</dbReference>
<evidence type="ECO:0000256" key="3">
    <source>
        <dbReference type="ARBA" id="ARBA00022490"/>
    </source>
</evidence>
<evidence type="ECO:0000256" key="10">
    <source>
        <dbReference type="PIRSR" id="PIRSR039102-3"/>
    </source>
</evidence>
<comment type="subcellular location">
    <subcellularLocation>
        <location evidence="1">Cytoplasm</location>
    </subcellularLocation>
</comment>
<keyword evidence="8" id="KW-0573">Peptidoglycan synthesis</keyword>
<dbReference type="InterPro" id="IPR005905">
    <property type="entry name" value="D_ala_D_ala"/>
</dbReference>
<keyword evidence="10" id="KW-0479">Metal-binding</keyword>
<dbReference type="PANTHER" id="PTHR23132">
    <property type="entry name" value="D-ALANINE--D-ALANINE LIGASE"/>
    <property type="match status" value="1"/>
</dbReference>
<dbReference type="InterPro" id="IPR000291">
    <property type="entry name" value="D-Ala_lig_Van_CS"/>
</dbReference>
<comment type="cofactor">
    <cofactor evidence="10">
        <name>Mg(2+)</name>
        <dbReference type="ChEBI" id="CHEBI:18420"/>
    </cofactor>
    <cofactor evidence="10">
        <name>Mn(2+)</name>
        <dbReference type="ChEBI" id="CHEBI:29035"/>
    </cofactor>
    <text evidence="10">Binds 2 magnesium or manganese ions per subunit.</text>
</comment>
<dbReference type="AlphaFoldDB" id="A0A9Q5SG75"/>
<keyword evidence="10" id="KW-0464">Manganese</keyword>
<dbReference type="RefSeq" id="WP_065212485.1">
    <property type="nucleotide sequence ID" value="NZ_NFCY01000029.1"/>
</dbReference>
<dbReference type="PROSITE" id="PS00844">
    <property type="entry name" value="DALA_DALA_LIGASE_2"/>
    <property type="match status" value="1"/>
</dbReference>
<evidence type="ECO:0000256" key="7">
    <source>
        <dbReference type="ARBA" id="ARBA00022960"/>
    </source>
</evidence>
<evidence type="ECO:0000256" key="8">
    <source>
        <dbReference type="ARBA" id="ARBA00022984"/>
    </source>
</evidence>
<organism evidence="13 14">
    <name type="scientific">Bacillus thuringiensis serovar sooncheon</name>
    <dbReference type="NCBI Taxonomy" id="180891"/>
    <lineage>
        <taxon>Bacteria</taxon>
        <taxon>Bacillati</taxon>
        <taxon>Bacillota</taxon>
        <taxon>Bacilli</taxon>
        <taxon>Bacillales</taxon>
        <taxon>Bacillaceae</taxon>
        <taxon>Bacillus</taxon>
        <taxon>Bacillus cereus group</taxon>
    </lineage>
</organism>
<protein>
    <recommendedName>
        <fullName evidence="12">ATP-grasp domain-containing protein</fullName>
    </recommendedName>
</protein>
<feature type="binding site" evidence="10">
    <location>
        <position position="270"/>
    </location>
    <ligand>
        <name>Mg(2+)</name>
        <dbReference type="ChEBI" id="CHEBI:18420"/>
        <label>2</label>
    </ligand>
</feature>
<dbReference type="Pfam" id="PF07478">
    <property type="entry name" value="Dala_Dala_lig_C"/>
    <property type="match status" value="1"/>
</dbReference>
<dbReference type="NCBIfam" id="NF002378">
    <property type="entry name" value="PRK01372.1"/>
    <property type="match status" value="1"/>
</dbReference>
<evidence type="ECO:0000256" key="9">
    <source>
        <dbReference type="ARBA" id="ARBA00023316"/>
    </source>
</evidence>
<dbReference type="Gene3D" id="3.40.50.20">
    <property type="match status" value="1"/>
</dbReference>
<evidence type="ECO:0000313" key="14">
    <source>
        <dbReference type="Proteomes" id="UP000194733"/>
    </source>
</evidence>
<dbReference type="PROSITE" id="PS00843">
    <property type="entry name" value="DALA_DALA_LIGASE_1"/>
    <property type="match status" value="1"/>
</dbReference>
<dbReference type="EMBL" id="NFCY01000029">
    <property type="protein sequence ID" value="OTX42655.1"/>
    <property type="molecule type" value="Genomic_DNA"/>
</dbReference>
<keyword evidence="6 11" id="KW-0067">ATP-binding</keyword>
<dbReference type="GO" id="GO:0008360">
    <property type="term" value="P:regulation of cell shape"/>
    <property type="evidence" value="ECO:0007669"/>
    <property type="project" value="UniProtKB-KW"/>
</dbReference>
<evidence type="ECO:0000313" key="13">
    <source>
        <dbReference type="EMBL" id="OTX42655.1"/>
    </source>
</evidence>
<dbReference type="GO" id="GO:0046872">
    <property type="term" value="F:metal ion binding"/>
    <property type="evidence" value="ECO:0007669"/>
    <property type="project" value="UniProtKB-KW"/>
</dbReference>
<keyword evidence="3" id="KW-0963">Cytoplasm</keyword>
<name>A0A9Q5SG75_BACTU</name>
<keyword evidence="7" id="KW-0133">Cell shape</keyword>